<organism evidence="1 2">
    <name type="scientific">Phytophthora megakarya</name>
    <dbReference type="NCBI Taxonomy" id="4795"/>
    <lineage>
        <taxon>Eukaryota</taxon>
        <taxon>Sar</taxon>
        <taxon>Stramenopiles</taxon>
        <taxon>Oomycota</taxon>
        <taxon>Peronosporomycetes</taxon>
        <taxon>Peronosporales</taxon>
        <taxon>Peronosporaceae</taxon>
        <taxon>Phytophthora</taxon>
    </lineage>
</organism>
<dbReference type="EMBL" id="NBNE01001245">
    <property type="protein sequence ID" value="OWZ14856.1"/>
    <property type="molecule type" value="Genomic_DNA"/>
</dbReference>
<proteinExistence type="predicted"/>
<comment type="caution">
    <text evidence="1">The sequence shown here is derived from an EMBL/GenBank/DDBJ whole genome shotgun (WGS) entry which is preliminary data.</text>
</comment>
<dbReference type="Proteomes" id="UP000198211">
    <property type="component" value="Unassembled WGS sequence"/>
</dbReference>
<gene>
    <name evidence="1" type="ORF">PHMEG_00011590</name>
</gene>
<reference evidence="2" key="1">
    <citation type="submission" date="2017-03" db="EMBL/GenBank/DDBJ databases">
        <title>Phytopthora megakarya and P. palmivora, two closely related causual agents of cacao black pod achieved similar genome size and gene model numbers by different mechanisms.</title>
        <authorList>
            <person name="Ali S."/>
            <person name="Shao J."/>
            <person name="Larry D.J."/>
            <person name="Kronmiller B."/>
            <person name="Shen D."/>
            <person name="Strem M.D."/>
            <person name="Melnick R.L."/>
            <person name="Guiltinan M.J."/>
            <person name="Tyler B.M."/>
            <person name="Meinhardt L.W."/>
            <person name="Bailey B.A."/>
        </authorList>
    </citation>
    <scope>NUCLEOTIDE SEQUENCE [LARGE SCALE GENOMIC DNA]</scope>
    <source>
        <strain evidence="2">zdho120</strain>
    </source>
</reference>
<evidence type="ECO:0000313" key="2">
    <source>
        <dbReference type="Proteomes" id="UP000198211"/>
    </source>
</evidence>
<protein>
    <submittedName>
        <fullName evidence="1">Uncharacterized protein</fullName>
    </submittedName>
</protein>
<sequence>MVLASKSKANILSEVWLKQSGYQIVESAMGGYKFVLGRHKLAFVAIAVNRAYYI</sequence>
<keyword evidence="2" id="KW-1185">Reference proteome</keyword>
<accession>A0A225WAU5</accession>
<dbReference type="AlphaFoldDB" id="A0A225WAU5"/>
<name>A0A225WAU5_9STRA</name>
<evidence type="ECO:0000313" key="1">
    <source>
        <dbReference type="EMBL" id="OWZ14856.1"/>
    </source>
</evidence>